<gene>
    <name evidence="3" type="primary">comC</name>
    <name evidence="3" type="ORF">PS662_01606</name>
</gene>
<dbReference type="AlphaFoldDB" id="A0A5E6RSC0"/>
<evidence type="ECO:0000256" key="1">
    <source>
        <dbReference type="ARBA" id="ARBA00006056"/>
    </source>
</evidence>
<dbReference type="OrthoDB" id="9769447at2"/>
<dbReference type="GO" id="GO:0016491">
    <property type="term" value="F:oxidoreductase activity"/>
    <property type="evidence" value="ECO:0007669"/>
    <property type="project" value="UniProtKB-KW"/>
</dbReference>
<accession>A0A5E6RSC0</accession>
<evidence type="ECO:0000256" key="2">
    <source>
        <dbReference type="ARBA" id="ARBA00023002"/>
    </source>
</evidence>
<dbReference type="RefSeq" id="WP_150710464.1">
    <property type="nucleotide sequence ID" value="NZ_CABVHK010000004.1"/>
</dbReference>
<dbReference type="Proteomes" id="UP000326953">
    <property type="component" value="Unassembled WGS sequence"/>
</dbReference>
<reference evidence="3 4" key="1">
    <citation type="submission" date="2019-09" db="EMBL/GenBank/DDBJ databases">
        <authorList>
            <person name="Chandra G."/>
            <person name="Truman W A."/>
        </authorList>
    </citation>
    <scope>NUCLEOTIDE SEQUENCE [LARGE SCALE GENOMIC DNA]</scope>
    <source>
        <strain evidence="3">PS662</strain>
    </source>
</reference>
<dbReference type="Pfam" id="PF02615">
    <property type="entry name" value="Ldh_2"/>
    <property type="match status" value="1"/>
</dbReference>
<evidence type="ECO:0000313" key="3">
    <source>
        <dbReference type="EMBL" id="VVM67068.1"/>
    </source>
</evidence>
<dbReference type="InterPro" id="IPR003767">
    <property type="entry name" value="Malate/L-lactate_DH-like"/>
</dbReference>
<organism evidence="3 4">
    <name type="scientific">Pseudomonas fluorescens</name>
    <dbReference type="NCBI Taxonomy" id="294"/>
    <lineage>
        <taxon>Bacteria</taxon>
        <taxon>Pseudomonadati</taxon>
        <taxon>Pseudomonadota</taxon>
        <taxon>Gammaproteobacteria</taxon>
        <taxon>Pseudomonadales</taxon>
        <taxon>Pseudomonadaceae</taxon>
        <taxon>Pseudomonas</taxon>
    </lineage>
</organism>
<dbReference type="PANTHER" id="PTHR11091">
    <property type="entry name" value="OXIDOREDUCTASE-RELATED"/>
    <property type="match status" value="1"/>
</dbReference>
<evidence type="ECO:0000313" key="4">
    <source>
        <dbReference type="Proteomes" id="UP000326953"/>
    </source>
</evidence>
<keyword evidence="2 3" id="KW-0560">Oxidoreductase</keyword>
<protein>
    <submittedName>
        <fullName evidence="3">(2R)-3-sulfolactate dehydrogenase (NADP(+))</fullName>
        <ecNumber evidence="3">1.1.1.338</ecNumber>
    </submittedName>
</protein>
<dbReference type="EMBL" id="CABVHK010000004">
    <property type="protein sequence ID" value="VVM67068.1"/>
    <property type="molecule type" value="Genomic_DNA"/>
</dbReference>
<dbReference type="Gene3D" id="3.30.1370.60">
    <property type="entry name" value="Hypothetical oxidoreductase yiak, domain 2"/>
    <property type="match status" value="1"/>
</dbReference>
<dbReference type="EC" id="1.1.1.338" evidence="3"/>
<comment type="similarity">
    <text evidence="1">Belongs to the LDH2/MDH2 oxidoreductase family.</text>
</comment>
<proteinExistence type="inferred from homology"/>
<dbReference type="InterPro" id="IPR043144">
    <property type="entry name" value="Mal/L-sulf/L-lact_DH-like_ah"/>
</dbReference>
<dbReference type="Gene3D" id="1.10.1530.10">
    <property type="match status" value="1"/>
</dbReference>
<sequence>MNKIIRVEDAHELAFEALRGVGMPEEAAQITARALVAAERDELSSHGLARLPFYLEQALSGKVNPKAQAQVSVRGAVVRVDAQHGLAFPAVSAGLEKAIPLARELGLVAVSIAHSHHFGVAGYHVEQVARQGLLALAFSNAPSAMAPWGGSTPLFGTNPIAFASPRQDAEPVVIDLSLSKVARGKIMLAKKAGTSIPEGWAIDSDGHPTTDPDAALAGSMVPAAEAKGAALALMVELLTAGLTGCHFGYQASSFFDAEGDAPNVAHLMLIIDPPFFGPGYPGHVEALFKAMLAQEGVRLPSERRYAARSNHHTHITLPQSLIVRLEEFGRRQQGQRLRL</sequence>
<name>A0A5E6RSC0_PSEFL</name>
<dbReference type="InterPro" id="IPR043143">
    <property type="entry name" value="Mal/L-sulf/L-lact_DH-like_NADP"/>
</dbReference>
<dbReference type="PANTHER" id="PTHR11091:SF0">
    <property type="entry name" value="MALATE DEHYDROGENASE"/>
    <property type="match status" value="1"/>
</dbReference>
<dbReference type="SUPFAM" id="SSF89733">
    <property type="entry name" value="L-sulfolactate dehydrogenase-like"/>
    <property type="match status" value="1"/>
</dbReference>
<dbReference type="InterPro" id="IPR036111">
    <property type="entry name" value="Mal/L-sulfo/L-lacto_DH-like_sf"/>
</dbReference>